<feature type="domain" description="F-box" evidence="2">
    <location>
        <begin position="22"/>
        <end position="62"/>
    </location>
</feature>
<dbReference type="PANTHER" id="PTHR32133">
    <property type="entry name" value="OS07G0120400 PROTEIN"/>
    <property type="match status" value="1"/>
</dbReference>
<dbReference type="InterPro" id="IPR036047">
    <property type="entry name" value="F-box-like_dom_sf"/>
</dbReference>
<dbReference type="SUPFAM" id="SSF81383">
    <property type="entry name" value="F-box domain"/>
    <property type="match status" value="1"/>
</dbReference>
<protein>
    <recommendedName>
        <fullName evidence="2">F-box domain-containing protein</fullName>
    </recommendedName>
</protein>
<feature type="compositionally biased region" description="Basic and acidic residues" evidence="1">
    <location>
        <begin position="503"/>
        <end position="520"/>
    </location>
</feature>
<reference evidence="3" key="1">
    <citation type="submission" date="2023-07" db="EMBL/GenBank/DDBJ databases">
        <title>A chromosome-level genome assembly of Lolium multiflorum.</title>
        <authorList>
            <person name="Chen Y."/>
            <person name="Copetti D."/>
            <person name="Kolliker R."/>
            <person name="Studer B."/>
        </authorList>
    </citation>
    <scope>NUCLEOTIDE SEQUENCE</scope>
    <source>
        <strain evidence="3">02402/16</strain>
        <tissue evidence="3">Leaf</tissue>
    </source>
</reference>
<comment type="caution">
    <text evidence="3">The sequence shown here is derived from an EMBL/GenBank/DDBJ whole genome shotgun (WGS) entry which is preliminary data.</text>
</comment>
<dbReference type="Proteomes" id="UP001231189">
    <property type="component" value="Unassembled WGS sequence"/>
</dbReference>
<sequence>MTTASLRRRCPCSPAASPLDDNNLLCEILLRLPPQPSSLPRASAVCKRWRRLVADPDFFRRFRLHHYRNLPLLGFFNGSNGLTFVPTLKSPNRVHPRRFSMPPTVDDCFQCLGCRHGLVLIFLRTRVQVLVWDPVTGDQHRFAIPRGIARYAGRTLINGAVLRAAGDLQHFQVVLTMTDGDQQHTRALAWLYSSQTGLWGNLVSVPLPYKPNGCLYPTFIDTIDAVLAGDSLYWVLVGNSDRILEFDLGKQSLDVIQVPADMCGDANHVRIMRAEGGGLGVLLVSSSYYTLQLWKRKTDCDGVTSWGLGRTIALDKLLSLKSVEKVPPRVLGAIAKKDTLNRLSTQFGAFTRSKKNIANATKKAKGRVIRSVTSETLKRNATLQGCGGLKVDEIGGNRHSLRSEEEERRRSSSHVPSQAGGDACAQPRHFGHGRRAENWARVLLSKKTTQQGDILTGRISPKDTYRRGKLSPEDLDEVKMISVNHIDDQDGGATAERRRWWKQQEHMERSMECGKKEHEASQAPKVPGSHGTEGQPQLGQ</sequence>
<organism evidence="3 4">
    <name type="scientific">Lolium multiflorum</name>
    <name type="common">Italian ryegrass</name>
    <name type="synonym">Lolium perenne subsp. multiflorum</name>
    <dbReference type="NCBI Taxonomy" id="4521"/>
    <lineage>
        <taxon>Eukaryota</taxon>
        <taxon>Viridiplantae</taxon>
        <taxon>Streptophyta</taxon>
        <taxon>Embryophyta</taxon>
        <taxon>Tracheophyta</taxon>
        <taxon>Spermatophyta</taxon>
        <taxon>Magnoliopsida</taxon>
        <taxon>Liliopsida</taxon>
        <taxon>Poales</taxon>
        <taxon>Poaceae</taxon>
        <taxon>BOP clade</taxon>
        <taxon>Pooideae</taxon>
        <taxon>Poodae</taxon>
        <taxon>Poeae</taxon>
        <taxon>Poeae Chloroplast Group 2 (Poeae type)</taxon>
        <taxon>Loliodinae</taxon>
        <taxon>Loliinae</taxon>
        <taxon>Lolium</taxon>
    </lineage>
</organism>
<dbReference type="Gene3D" id="1.20.1280.50">
    <property type="match status" value="1"/>
</dbReference>
<dbReference type="EMBL" id="JAUUTY010000006">
    <property type="protein sequence ID" value="KAK1614213.1"/>
    <property type="molecule type" value="Genomic_DNA"/>
</dbReference>
<evidence type="ECO:0000256" key="1">
    <source>
        <dbReference type="SAM" id="MobiDB-lite"/>
    </source>
</evidence>
<proteinExistence type="predicted"/>
<evidence type="ECO:0000313" key="3">
    <source>
        <dbReference type="EMBL" id="KAK1614213.1"/>
    </source>
</evidence>
<feature type="region of interest" description="Disordered" evidence="1">
    <location>
        <begin position="394"/>
        <end position="429"/>
    </location>
</feature>
<keyword evidence="4" id="KW-1185">Reference proteome</keyword>
<accession>A0AAD8R3K1</accession>
<dbReference type="SMART" id="SM00256">
    <property type="entry name" value="FBOX"/>
    <property type="match status" value="1"/>
</dbReference>
<feature type="region of interest" description="Disordered" evidence="1">
    <location>
        <begin position="503"/>
        <end position="540"/>
    </location>
</feature>
<dbReference type="AlphaFoldDB" id="A0AAD8R3K1"/>
<dbReference type="Pfam" id="PF12937">
    <property type="entry name" value="F-box-like"/>
    <property type="match status" value="1"/>
</dbReference>
<dbReference type="InterPro" id="IPR056594">
    <property type="entry name" value="AT5G49610-like_b-prop"/>
</dbReference>
<dbReference type="Pfam" id="PF23635">
    <property type="entry name" value="Beta-prop_AT5G49610-like"/>
    <property type="match status" value="1"/>
</dbReference>
<evidence type="ECO:0000259" key="2">
    <source>
        <dbReference type="SMART" id="SM00256"/>
    </source>
</evidence>
<dbReference type="PANTHER" id="PTHR32133:SF380">
    <property type="entry name" value="OS10G0137700 PROTEIN"/>
    <property type="match status" value="1"/>
</dbReference>
<evidence type="ECO:0000313" key="4">
    <source>
        <dbReference type="Proteomes" id="UP001231189"/>
    </source>
</evidence>
<dbReference type="InterPro" id="IPR001810">
    <property type="entry name" value="F-box_dom"/>
</dbReference>
<gene>
    <name evidence="3" type="ORF">QYE76_019730</name>
</gene>
<name>A0AAD8R3K1_LOLMU</name>
<feature type="compositionally biased region" description="Basic and acidic residues" evidence="1">
    <location>
        <begin position="394"/>
        <end position="410"/>
    </location>
</feature>